<sequence length="548" mass="64271">MECPSCKNQVNLKEEENFEGNCPHCGFYIYLRHTLRIACTSYLQIDKNEDIYFKNIHQRIYNPFINEHIGQLAPLKGAISIGEYLIKQFKNLLKDYPKEDLLFMMLGLRELATWKIHLEPDDVWAAVHARNLSHVFSNLISYIEQETFGENGIVEDTDIISAFVLTEEIDKIISNVFNTHIFGWEPTLTDIIKTRIENDYLSLYHQYFEVEELQKPEEIIFNNTTIEKFLGQRNIQTVKIKKSVNDELDKLFGFSFLDLHDFRKVVISVAEENGQVFDICPLTEDKYMRALFIFKEQLPEVFNQEKLLNIIKYMSYKPSFKKGDKLDKLTDPYLDYKFIFEYEDLLAFGIMDSANSITMFENIASSDHFIQNIFGQFATKVFKKAQENTAYLIGMKIAESFFNKENYFVPIQQKGVPLVNFKTVNGNGIKKKIVNQNNMDLGDIDAVCVDIQKKQLILMEVKYYKPAVRNMDMIKKDKKIFEDIPKIKARAEWFKDNIEDIVKAWGLESGSYTVFTYLVTGRPNFYGKQLEEENEEIKYFTYDEIIRL</sequence>
<gene>
    <name evidence="1" type="ORF">SAMN05878482_101849</name>
</gene>
<evidence type="ECO:0000313" key="1">
    <source>
        <dbReference type="EMBL" id="SIQ29014.1"/>
    </source>
</evidence>
<protein>
    <submittedName>
        <fullName evidence="1">Uncharacterized protein</fullName>
    </submittedName>
</protein>
<organism evidence="1 2">
    <name type="scientific">Peribacillus simplex</name>
    <dbReference type="NCBI Taxonomy" id="1478"/>
    <lineage>
        <taxon>Bacteria</taxon>
        <taxon>Bacillati</taxon>
        <taxon>Bacillota</taxon>
        <taxon>Bacilli</taxon>
        <taxon>Bacillales</taxon>
        <taxon>Bacillaceae</taxon>
        <taxon>Peribacillus</taxon>
    </lineage>
</organism>
<dbReference type="EMBL" id="FTMX01000001">
    <property type="protein sequence ID" value="SIQ29014.1"/>
    <property type="molecule type" value="Genomic_DNA"/>
</dbReference>
<reference evidence="1 2" key="1">
    <citation type="submission" date="2017-01" db="EMBL/GenBank/DDBJ databases">
        <authorList>
            <person name="Varghese N."/>
            <person name="Submissions S."/>
        </authorList>
    </citation>
    <scope>NUCLEOTIDE SEQUENCE [LARGE SCALE GENOMIC DNA]</scope>
    <source>
        <strain evidence="1 2">RUG2-6</strain>
    </source>
</reference>
<name>A0A9X8R400_9BACI</name>
<evidence type="ECO:0000313" key="2">
    <source>
        <dbReference type="Proteomes" id="UP000185829"/>
    </source>
</evidence>
<dbReference type="AlphaFoldDB" id="A0A9X8R400"/>
<dbReference type="Proteomes" id="UP000185829">
    <property type="component" value="Unassembled WGS sequence"/>
</dbReference>
<comment type="caution">
    <text evidence="1">The sequence shown here is derived from an EMBL/GenBank/DDBJ whole genome shotgun (WGS) entry which is preliminary data.</text>
</comment>
<dbReference type="RefSeq" id="WP_076365341.1">
    <property type="nucleotide sequence ID" value="NZ_FTMX01000001.1"/>
</dbReference>
<proteinExistence type="predicted"/>
<accession>A0A9X8R400</accession>